<sequence>MKYVESVGMGVPPDELKTNIDEPDSVNVVEHVIVQPNVVELVIAQPNVVEPGDDVVEPNDDEHKVDTGKYL</sequence>
<keyword evidence="2" id="KW-1185">Reference proteome</keyword>
<protein>
    <submittedName>
        <fullName evidence="1">Uncharacterized protein</fullName>
    </submittedName>
</protein>
<gene>
    <name evidence="1" type="ORF">MILVUS5_LOCUS24068</name>
</gene>
<dbReference type="EMBL" id="CASHSV030000311">
    <property type="protein sequence ID" value="CAJ2657501.1"/>
    <property type="molecule type" value="Genomic_DNA"/>
</dbReference>
<proteinExistence type="predicted"/>
<comment type="caution">
    <text evidence="1">The sequence shown here is derived from an EMBL/GenBank/DDBJ whole genome shotgun (WGS) entry which is preliminary data.</text>
</comment>
<evidence type="ECO:0000313" key="2">
    <source>
        <dbReference type="Proteomes" id="UP001177021"/>
    </source>
</evidence>
<organism evidence="1 2">
    <name type="scientific">Trifolium pratense</name>
    <name type="common">Red clover</name>
    <dbReference type="NCBI Taxonomy" id="57577"/>
    <lineage>
        <taxon>Eukaryota</taxon>
        <taxon>Viridiplantae</taxon>
        <taxon>Streptophyta</taxon>
        <taxon>Embryophyta</taxon>
        <taxon>Tracheophyta</taxon>
        <taxon>Spermatophyta</taxon>
        <taxon>Magnoliopsida</taxon>
        <taxon>eudicotyledons</taxon>
        <taxon>Gunneridae</taxon>
        <taxon>Pentapetalae</taxon>
        <taxon>rosids</taxon>
        <taxon>fabids</taxon>
        <taxon>Fabales</taxon>
        <taxon>Fabaceae</taxon>
        <taxon>Papilionoideae</taxon>
        <taxon>50 kb inversion clade</taxon>
        <taxon>NPAAA clade</taxon>
        <taxon>Hologalegina</taxon>
        <taxon>IRL clade</taxon>
        <taxon>Trifolieae</taxon>
        <taxon>Trifolium</taxon>
    </lineage>
</organism>
<reference evidence="1" key="1">
    <citation type="submission" date="2023-10" db="EMBL/GenBank/DDBJ databases">
        <authorList>
            <person name="Rodriguez Cubillos JULIANA M."/>
            <person name="De Vega J."/>
        </authorList>
    </citation>
    <scope>NUCLEOTIDE SEQUENCE</scope>
</reference>
<dbReference type="Proteomes" id="UP001177021">
    <property type="component" value="Unassembled WGS sequence"/>
</dbReference>
<accession>A0ACB0KLU9</accession>
<evidence type="ECO:0000313" key="1">
    <source>
        <dbReference type="EMBL" id="CAJ2657501.1"/>
    </source>
</evidence>
<name>A0ACB0KLU9_TRIPR</name>